<comment type="catalytic activity">
    <reaction evidence="3">
        <text>Hydrolysis of (1-&gt;4)-beta-linkages between N-acetylmuramic acid and N-acetyl-D-glucosamine residues in a peptidoglycan and between N-acetyl-D-glucosamine residues in chitodextrins.</text>
        <dbReference type="EC" id="3.2.1.17"/>
    </reaction>
</comment>
<dbReference type="SUPFAM" id="SSF53955">
    <property type="entry name" value="Lysozyme-like"/>
    <property type="match status" value="1"/>
</dbReference>
<reference evidence="4 5" key="1">
    <citation type="submission" date="2016-11" db="EMBL/GenBank/DDBJ databases">
        <title>Whole genomes of Flavobacteriaceae.</title>
        <authorList>
            <person name="Stine C."/>
            <person name="Li C."/>
            <person name="Tadesse D."/>
        </authorList>
    </citation>
    <scope>NUCLEOTIDE SEQUENCE [LARGE SCALE GENOMIC DNA]</scope>
    <source>
        <strain evidence="4 5">CCUG 60112</strain>
    </source>
</reference>
<gene>
    <name evidence="4" type="ORF">B0A81_02590</name>
</gene>
<evidence type="ECO:0000313" key="4">
    <source>
        <dbReference type="EMBL" id="OXB10870.1"/>
    </source>
</evidence>
<keyword evidence="1 3" id="KW-0929">Antimicrobial</keyword>
<dbReference type="EC" id="3.2.1.17" evidence="3"/>
<evidence type="ECO:0000256" key="2">
    <source>
        <dbReference type="ARBA" id="ARBA00022638"/>
    </source>
</evidence>
<dbReference type="Pfam" id="PF00959">
    <property type="entry name" value="Phage_lysozyme"/>
    <property type="match status" value="1"/>
</dbReference>
<proteinExistence type="inferred from homology"/>
<accession>A0ABX4CYZ2</accession>
<dbReference type="Proteomes" id="UP000198381">
    <property type="component" value="Unassembled WGS sequence"/>
</dbReference>
<keyword evidence="5" id="KW-1185">Reference proteome</keyword>
<dbReference type="InterPro" id="IPR023347">
    <property type="entry name" value="Lysozyme_dom_sf"/>
</dbReference>
<evidence type="ECO:0000256" key="1">
    <source>
        <dbReference type="ARBA" id="ARBA00022529"/>
    </source>
</evidence>
<protein>
    <recommendedName>
        <fullName evidence="3">Lysozyme</fullName>
        <ecNumber evidence="3">3.2.1.17</ecNumber>
    </recommendedName>
</protein>
<name>A0ABX4CYZ2_9FLAO</name>
<evidence type="ECO:0000313" key="5">
    <source>
        <dbReference type="Proteomes" id="UP000198381"/>
    </source>
</evidence>
<sequence>MKTRKVNFSELENNMKREEKMHILGGGANTLDQLGPSDDTDFDYSSGGGFGMTGFGQGPFVSGSANNFSQLGSYGSSSYNNSSYSGSSYGSGSGNNNNNNYYSGWISDTNSLVTANPNDIYRFLNFVTDGIATNPQFSWNTISAFLSNELTPLGRTLNDSAYGAILLNNVTVINNYKGPSTIPQGVVYNNGILELDYSYYNSGTTNNGGGSYGATQSRTSAILSAFTRDQVVNGFNKIDFSGMILDPIQDWDPIKKEYDYNNPFQPNMKINVEGAIAIALYEQLSLSVYDNDGSINGTATIGFGHKLHPGLITSTDPKTITFDQAISYFAQDIIKTENVLNQKIENMDLTGMFNRSQYFALFDMAYNGGNSSDSILTAVLNGMKSGGVEMANKVIEDAYRNADPKKGIMERRYFEAQAFIYGRSLTPEESKTELINLGLK</sequence>
<dbReference type="EMBL" id="MUHD01000004">
    <property type="protein sequence ID" value="OXB10870.1"/>
    <property type="molecule type" value="Genomic_DNA"/>
</dbReference>
<dbReference type="InterPro" id="IPR023346">
    <property type="entry name" value="Lysozyme-like_dom_sf"/>
</dbReference>
<dbReference type="RefSeq" id="WP_089056568.1">
    <property type="nucleotide sequence ID" value="NZ_MUHD01000004.1"/>
</dbReference>
<keyword evidence="3" id="KW-0326">Glycosidase</keyword>
<keyword evidence="3" id="KW-0378">Hydrolase</keyword>
<comment type="caution">
    <text evidence="4">The sequence shown here is derived from an EMBL/GenBank/DDBJ whole genome shotgun (WGS) entry which is preliminary data.</text>
</comment>
<keyword evidence="2 3" id="KW-0081">Bacteriolytic enzyme</keyword>
<evidence type="ECO:0000256" key="3">
    <source>
        <dbReference type="RuleBase" id="RU003788"/>
    </source>
</evidence>
<comment type="similarity">
    <text evidence="3">Belongs to the glycosyl hydrolase 24 family.</text>
</comment>
<dbReference type="InterPro" id="IPR002196">
    <property type="entry name" value="Glyco_hydro_24"/>
</dbReference>
<dbReference type="Gene3D" id="1.10.530.40">
    <property type="match status" value="1"/>
</dbReference>
<organism evidence="4 5">
    <name type="scientific">Flavobacterium plurextorum</name>
    <dbReference type="NCBI Taxonomy" id="1114867"/>
    <lineage>
        <taxon>Bacteria</taxon>
        <taxon>Pseudomonadati</taxon>
        <taxon>Bacteroidota</taxon>
        <taxon>Flavobacteriia</taxon>
        <taxon>Flavobacteriales</taxon>
        <taxon>Flavobacteriaceae</taxon>
        <taxon>Flavobacterium</taxon>
    </lineage>
</organism>